<organism evidence="2 3">
    <name type="scientific">Lysinibacillus antri</name>
    <dbReference type="NCBI Taxonomy" id="2498145"/>
    <lineage>
        <taxon>Bacteria</taxon>
        <taxon>Bacillati</taxon>
        <taxon>Bacillota</taxon>
        <taxon>Bacilli</taxon>
        <taxon>Bacillales</taxon>
        <taxon>Bacillaceae</taxon>
        <taxon>Lysinibacillus</taxon>
    </lineage>
</organism>
<proteinExistence type="predicted"/>
<dbReference type="SMART" id="SM00530">
    <property type="entry name" value="HTH_XRE"/>
    <property type="match status" value="1"/>
</dbReference>
<evidence type="ECO:0000313" key="3">
    <source>
        <dbReference type="Proteomes" id="UP000287910"/>
    </source>
</evidence>
<keyword evidence="3" id="KW-1185">Reference proteome</keyword>
<comment type="caution">
    <text evidence="2">The sequence shown here is derived from an EMBL/GenBank/DDBJ whole genome shotgun (WGS) entry which is preliminary data.</text>
</comment>
<accession>A0A432LFR0</accession>
<name>A0A432LFR0_9BACI</name>
<dbReference type="PROSITE" id="PS50943">
    <property type="entry name" value="HTH_CROC1"/>
    <property type="match status" value="1"/>
</dbReference>
<gene>
    <name evidence="2" type="ORF">EK386_02380</name>
</gene>
<dbReference type="AlphaFoldDB" id="A0A432LFR0"/>
<dbReference type="EMBL" id="RYYR01000002">
    <property type="protein sequence ID" value="RUL56497.1"/>
    <property type="molecule type" value="Genomic_DNA"/>
</dbReference>
<feature type="domain" description="HTH cro/C1-type" evidence="1">
    <location>
        <begin position="8"/>
        <end position="67"/>
    </location>
</feature>
<dbReference type="InterPro" id="IPR001387">
    <property type="entry name" value="Cro/C1-type_HTH"/>
</dbReference>
<dbReference type="SUPFAM" id="SSF47413">
    <property type="entry name" value="lambda repressor-like DNA-binding domains"/>
    <property type="match status" value="1"/>
</dbReference>
<dbReference type="Proteomes" id="UP000287910">
    <property type="component" value="Unassembled WGS sequence"/>
</dbReference>
<reference evidence="2 3" key="1">
    <citation type="submission" date="2018-12" db="EMBL/GenBank/DDBJ databases">
        <title>Lysinibacillus antri sp. nov., isolated from a cave soil.</title>
        <authorList>
            <person name="Narsing Rao M.P."/>
            <person name="Zhang H."/>
            <person name="Dong Z.-Y."/>
            <person name="Niu X.-K."/>
            <person name="Zhang K."/>
            <person name="Fang B.-Z."/>
            <person name="Kang Y.-Q."/>
            <person name="Xiao M."/>
            <person name="Li W.-J."/>
        </authorList>
    </citation>
    <scope>NUCLEOTIDE SEQUENCE [LARGE SCALE GENOMIC DNA]</scope>
    <source>
        <strain evidence="2 3">SYSU K30002</strain>
    </source>
</reference>
<dbReference type="Pfam" id="PF01381">
    <property type="entry name" value="HTH_3"/>
    <property type="match status" value="1"/>
</dbReference>
<sequence length="146" mass="16717">METLGEFIKQLRGKESLRDASKRIGISHTYLDTIEKGYDKRSGKNVNPTPETLKLISNAYNCSYEELMRIAGYLDNGNVIEIDVAGEKISLTPEEFEVLNQLKKHAIAFENLKSNPEKKVKQMVKSWKTMQEALKEIDDDDSDYLE</sequence>
<dbReference type="CDD" id="cd00093">
    <property type="entry name" value="HTH_XRE"/>
    <property type="match status" value="1"/>
</dbReference>
<dbReference type="InterPro" id="IPR010982">
    <property type="entry name" value="Lambda_DNA-bd_dom_sf"/>
</dbReference>
<evidence type="ECO:0000313" key="2">
    <source>
        <dbReference type="EMBL" id="RUL56497.1"/>
    </source>
</evidence>
<dbReference type="RefSeq" id="WP_126657414.1">
    <property type="nucleotide sequence ID" value="NZ_RYYR01000002.1"/>
</dbReference>
<dbReference type="GO" id="GO:0003677">
    <property type="term" value="F:DNA binding"/>
    <property type="evidence" value="ECO:0007669"/>
    <property type="project" value="InterPro"/>
</dbReference>
<dbReference type="Gene3D" id="1.10.260.40">
    <property type="entry name" value="lambda repressor-like DNA-binding domains"/>
    <property type="match status" value="1"/>
</dbReference>
<protein>
    <submittedName>
        <fullName evidence="2">XRE family transcriptional regulator</fullName>
    </submittedName>
</protein>
<evidence type="ECO:0000259" key="1">
    <source>
        <dbReference type="PROSITE" id="PS50943"/>
    </source>
</evidence>